<organism evidence="2 3">
    <name type="scientific">Zopfia rhizophila CBS 207.26</name>
    <dbReference type="NCBI Taxonomy" id="1314779"/>
    <lineage>
        <taxon>Eukaryota</taxon>
        <taxon>Fungi</taxon>
        <taxon>Dikarya</taxon>
        <taxon>Ascomycota</taxon>
        <taxon>Pezizomycotina</taxon>
        <taxon>Dothideomycetes</taxon>
        <taxon>Dothideomycetes incertae sedis</taxon>
        <taxon>Zopfiaceae</taxon>
        <taxon>Zopfia</taxon>
    </lineage>
</organism>
<evidence type="ECO:0000313" key="3">
    <source>
        <dbReference type="Proteomes" id="UP000800200"/>
    </source>
</evidence>
<dbReference type="AlphaFoldDB" id="A0A6A6DTJ9"/>
<feature type="chain" id="PRO_5025569310" evidence="1">
    <location>
        <begin position="20"/>
        <end position="170"/>
    </location>
</feature>
<sequence length="170" mass="18528">MMLLTHVLTVASLASVGFAQLIKLRISATNEPTLNNKYLSSNGTHVGFFTDGSPSSATVFNATPSAGDRHWTLQIAGTNDHFGAVVGPSNRNLLTFQDLVNPGLITPPDGTLIEWNIWRLFPASDPRVRVADMSANQWITISSTTVHTWDANSPRPANSSEIFDIHWENA</sequence>
<proteinExistence type="predicted"/>
<gene>
    <name evidence="2" type="ORF">K469DRAFT_753069</name>
</gene>
<evidence type="ECO:0000256" key="1">
    <source>
        <dbReference type="SAM" id="SignalP"/>
    </source>
</evidence>
<name>A0A6A6DTJ9_9PEZI</name>
<reference evidence="2" key="1">
    <citation type="journal article" date="2020" name="Stud. Mycol.">
        <title>101 Dothideomycetes genomes: a test case for predicting lifestyles and emergence of pathogens.</title>
        <authorList>
            <person name="Haridas S."/>
            <person name="Albert R."/>
            <person name="Binder M."/>
            <person name="Bloem J."/>
            <person name="Labutti K."/>
            <person name="Salamov A."/>
            <person name="Andreopoulos B."/>
            <person name="Baker S."/>
            <person name="Barry K."/>
            <person name="Bills G."/>
            <person name="Bluhm B."/>
            <person name="Cannon C."/>
            <person name="Castanera R."/>
            <person name="Culley D."/>
            <person name="Daum C."/>
            <person name="Ezra D."/>
            <person name="Gonzalez J."/>
            <person name="Henrissat B."/>
            <person name="Kuo A."/>
            <person name="Liang C."/>
            <person name="Lipzen A."/>
            <person name="Lutzoni F."/>
            <person name="Magnuson J."/>
            <person name="Mondo S."/>
            <person name="Nolan M."/>
            <person name="Ohm R."/>
            <person name="Pangilinan J."/>
            <person name="Park H.-J."/>
            <person name="Ramirez L."/>
            <person name="Alfaro M."/>
            <person name="Sun H."/>
            <person name="Tritt A."/>
            <person name="Yoshinaga Y."/>
            <person name="Zwiers L.-H."/>
            <person name="Turgeon B."/>
            <person name="Goodwin S."/>
            <person name="Spatafora J."/>
            <person name="Crous P."/>
            <person name="Grigoriev I."/>
        </authorList>
    </citation>
    <scope>NUCLEOTIDE SEQUENCE</scope>
    <source>
        <strain evidence="2">CBS 207.26</strain>
    </source>
</reference>
<dbReference type="OrthoDB" id="5199481at2759"/>
<accession>A0A6A6DTJ9</accession>
<protein>
    <submittedName>
        <fullName evidence="2">Uncharacterized protein</fullName>
    </submittedName>
</protein>
<dbReference type="EMBL" id="ML994655">
    <property type="protein sequence ID" value="KAF2180996.1"/>
    <property type="molecule type" value="Genomic_DNA"/>
</dbReference>
<keyword evidence="3" id="KW-1185">Reference proteome</keyword>
<feature type="signal peptide" evidence="1">
    <location>
        <begin position="1"/>
        <end position="19"/>
    </location>
</feature>
<evidence type="ECO:0000313" key="2">
    <source>
        <dbReference type="EMBL" id="KAF2180996.1"/>
    </source>
</evidence>
<keyword evidence="1" id="KW-0732">Signal</keyword>
<dbReference type="Proteomes" id="UP000800200">
    <property type="component" value="Unassembled WGS sequence"/>
</dbReference>